<feature type="coiled-coil region" evidence="1">
    <location>
        <begin position="4"/>
        <end position="66"/>
    </location>
</feature>
<evidence type="ECO:0000256" key="1">
    <source>
        <dbReference type="SAM" id="Coils"/>
    </source>
</evidence>
<dbReference type="AlphaFoldDB" id="A0A1I1E9H0"/>
<keyword evidence="1" id="KW-0175">Coiled coil</keyword>
<sequence>MVNDEQNLQQVDAQEEELARLKGEIEQLKFELTESREQLARQEAAIEEAKKAFDQLIRKYRNLYASNSWKVTRPLRWLSGLVTKKGKEQVTVEELVNQVALIKGLEQLPVFDRQRPGKVGQLRTKLLTLGFEEKASADLAELATSSQVVLELLWAAWELAVFYANEAKLKPLFLADKNSI</sequence>
<evidence type="ECO:0000313" key="3">
    <source>
        <dbReference type="Proteomes" id="UP000199058"/>
    </source>
</evidence>
<proteinExistence type="predicted"/>
<accession>A0A1I1E9H0</accession>
<gene>
    <name evidence="2" type="ORF">SAMN05660443_0451</name>
</gene>
<keyword evidence="3" id="KW-1185">Reference proteome</keyword>
<name>A0A1I1E9H0_9GAMM</name>
<dbReference type="OrthoDB" id="9791837at2"/>
<organism evidence="2 3">
    <name type="scientific">Marinospirillum celere</name>
    <dbReference type="NCBI Taxonomy" id="1122252"/>
    <lineage>
        <taxon>Bacteria</taxon>
        <taxon>Pseudomonadati</taxon>
        <taxon>Pseudomonadota</taxon>
        <taxon>Gammaproteobacteria</taxon>
        <taxon>Oceanospirillales</taxon>
        <taxon>Oceanospirillaceae</taxon>
        <taxon>Marinospirillum</taxon>
    </lineage>
</organism>
<dbReference type="RefSeq" id="WP_091958502.1">
    <property type="nucleotide sequence ID" value="NZ_FOLH01000001.1"/>
</dbReference>
<protein>
    <submittedName>
        <fullName evidence="2">Uncharacterized protein</fullName>
    </submittedName>
</protein>
<evidence type="ECO:0000313" key="2">
    <source>
        <dbReference type="EMBL" id="SFB83717.1"/>
    </source>
</evidence>
<dbReference type="STRING" id="1122252.SAMN05660443_0451"/>
<dbReference type="EMBL" id="FOLH01000001">
    <property type="protein sequence ID" value="SFB83717.1"/>
    <property type="molecule type" value="Genomic_DNA"/>
</dbReference>
<reference evidence="2 3" key="1">
    <citation type="submission" date="2016-10" db="EMBL/GenBank/DDBJ databases">
        <authorList>
            <person name="de Groot N.N."/>
        </authorList>
    </citation>
    <scope>NUCLEOTIDE SEQUENCE [LARGE SCALE GENOMIC DNA]</scope>
    <source>
        <strain evidence="2 3">DSM 18438</strain>
    </source>
</reference>
<dbReference type="Proteomes" id="UP000199058">
    <property type="component" value="Unassembled WGS sequence"/>
</dbReference>